<reference evidence="2" key="1">
    <citation type="submission" date="2009-11" db="EMBL/GenBank/DDBJ databases">
        <authorList>
            <consortium name="The Broad Institute Genome Sequencing Platform"/>
            <person name="Ward D."/>
            <person name="Feldgarden M."/>
            <person name="Earl A."/>
            <person name="Young S.K."/>
            <person name="Zeng Q."/>
            <person name="Koehrsen M."/>
            <person name="Alvarado L."/>
            <person name="Berlin A."/>
            <person name="Bochicchio J."/>
            <person name="Borenstein D."/>
            <person name="Chapman S.B."/>
            <person name="Chen Z."/>
            <person name="Engels R."/>
            <person name="Freedman E."/>
            <person name="Gellesch M."/>
            <person name="Goldberg J."/>
            <person name="Griggs A."/>
            <person name="Gujja S."/>
            <person name="Heilman E."/>
            <person name="Heiman D."/>
            <person name="Hepburn T."/>
            <person name="Howarth C."/>
            <person name="Jen D."/>
            <person name="Larson L."/>
            <person name="Lewis B."/>
            <person name="Mehta T."/>
            <person name="Park D."/>
            <person name="Pearson M."/>
            <person name="Roberts A."/>
            <person name="Saif S."/>
            <person name="Shea T."/>
            <person name="Shenoy N."/>
            <person name="Sisk P."/>
            <person name="Stolte C."/>
            <person name="Sykes S."/>
            <person name="Thomson T."/>
            <person name="Walk T."/>
            <person name="White J."/>
            <person name="Yandava C."/>
            <person name="Izard J."/>
            <person name="Baranova O.V."/>
            <person name="Blanton J.M."/>
            <person name="Tanner A.C."/>
            <person name="Dewhirst F.E."/>
            <person name="Haas B."/>
            <person name="Nusbaum C."/>
            <person name="Birren B."/>
        </authorList>
    </citation>
    <scope>NUCLEOTIDE SEQUENCE [LARGE SCALE GENOMIC DNA]</scope>
    <source>
        <strain evidence="2">1-1 BBBD Race 1</strain>
    </source>
</reference>
<accession>A0A180G8H1</accession>
<dbReference type="VEuPathDB" id="FungiDB:PTTG_06077"/>
<sequence>MDPAALQQQLADLMAVVNKERKLRRQAEEARQEAENGCQQAEAALQAVAPLEMATGTQHLRYGGLLD</sequence>
<proteinExistence type="predicted"/>
<evidence type="ECO:0000256" key="1">
    <source>
        <dbReference type="SAM" id="Coils"/>
    </source>
</evidence>
<keyword evidence="1" id="KW-0175">Coiled coil</keyword>
<dbReference type="EnsemblFungi" id="PTTG_06077-t43_1">
    <property type="protein sequence ID" value="PTTG_06077-t43_1-p1"/>
    <property type="gene ID" value="PTTG_06077"/>
</dbReference>
<reference evidence="3" key="4">
    <citation type="submission" date="2025-05" db="UniProtKB">
        <authorList>
            <consortium name="EnsemblFungi"/>
        </authorList>
    </citation>
    <scope>IDENTIFICATION</scope>
    <source>
        <strain evidence="3">isolate 1-1 / race 1 (BBBD)</strain>
    </source>
</reference>
<evidence type="ECO:0000313" key="4">
    <source>
        <dbReference type="Proteomes" id="UP000005240"/>
    </source>
</evidence>
<reference evidence="3 4" key="3">
    <citation type="journal article" date="2017" name="G3 (Bethesda)">
        <title>Comparative analysis highlights variable genome content of wheat rusts and divergence of the mating loci.</title>
        <authorList>
            <person name="Cuomo C.A."/>
            <person name="Bakkeren G."/>
            <person name="Khalil H.B."/>
            <person name="Panwar V."/>
            <person name="Joly D."/>
            <person name="Linning R."/>
            <person name="Sakthikumar S."/>
            <person name="Song X."/>
            <person name="Adiconis X."/>
            <person name="Fan L."/>
            <person name="Goldberg J.M."/>
            <person name="Levin J.Z."/>
            <person name="Young S."/>
            <person name="Zeng Q."/>
            <person name="Anikster Y."/>
            <person name="Bruce M."/>
            <person name="Wang M."/>
            <person name="Yin C."/>
            <person name="McCallum B."/>
            <person name="Szabo L.J."/>
            <person name="Hulbert S."/>
            <person name="Chen X."/>
            <person name="Fellers J.P."/>
        </authorList>
    </citation>
    <scope>NUCLEOTIDE SEQUENCE</scope>
    <source>
        <strain evidence="3">isolate 1-1 / race 1 (BBBD)</strain>
        <strain evidence="4">Isolate 1-1 / race 1 (BBBD)</strain>
    </source>
</reference>
<keyword evidence="4" id="KW-1185">Reference proteome</keyword>
<organism evidence="2">
    <name type="scientific">Puccinia triticina (isolate 1-1 / race 1 (BBBD))</name>
    <name type="common">Brown leaf rust fungus</name>
    <dbReference type="NCBI Taxonomy" id="630390"/>
    <lineage>
        <taxon>Eukaryota</taxon>
        <taxon>Fungi</taxon>
        <taxon>Dikarya</taxon>
        <taxon>Basidiomycota</taxon>
        <taxon>Pucciniomycotina</taxon>
        <taxon>Pucciniomycetes</taxon>
        <taxon>Pucciniales</taxon>
        <taxon>Pucciniaceae</taxon>
        <taxon>Puccinia</taxon>
    </lineage>
</organism>
<evidence type="ECO:0000313" key="3">
    <source>
        <dbReference type="EnsemblFungi" id="PTTG_06077-t43_1-p1"/>
    </source>
</evidence>
<dbReference type="EMBL" id="ADAS02000163">
    <property type="protein sequence ID" value="OAV88622.1"/>
    <property type="molecule type" value="Genomic_DNA"/>
</dbReference>
<dbReference type="AlphaFoldDB" id="A0A180G8H1"/>
<name>A0A180G8H1_PUCT1</name>
<reference evidence="2" key="2">
    <citation type="submission" date="2016-05" db="EMBL/GenBank/DDBJ databases">
        <title>Comparative analysis highlights variable genome content of wheat rusts and divergence of the mating loci.</title>
        <authorList>
            <person name="Cuomo C.A."/>
            <person name="Bakkeren G."/>
            <person name="Szabo L."/>
            <person name="Khalil H."/>
            <person name="Joly D."/>
            <person name="Goldberg J."/>
            <person name="Young S."/>
            <person name="Zeng Q."/>
            <person name="Fellers J."/>
        </authorList>
    </citation>
    <scope>NUCLEOTIDE SEQUENCE [LARGE SCALE GENOMIC DNA]</scope>
    <source>
        <strain evidence="2">1-1 BBBD Race 1</strain>
    </source>
</reference>
<gene>
    <name evidence="2" type="ORF">PTTG_06077</name>
</gene>
<dbReference type="Proteomes" id="UP000005240">
    <property type="component" value="Unassembled WGS sequence"/>
</dbReference>
<evidence type="ECO:0000313" key="2">
    <source>
        <dbReference type="EMBL" id="OAV88622.1"/>
    </source>
</evidence>
<feature type="coiled-coil region" evidence="1">
    <location>
        <begin position="10"/>
        <end position="47"/>
    </location>
</feature>
<protein>
    <submittedName>
        <fullName evidence="2 3">Uncharacterized protein</fullName>
    </submittedName>
</protein>